<accession>A0AAW1XPH9</accession>
<evidence type="ECO:0000313" key="2">
    <source>
        <dbReference type="EMBL" id="KAK9937502.1"/>
    </source>
</evidence>
<dbReference type="InterPro" id="IPR019734">
    <property type="entry name" value="TPR_rpt"/>
</dbReference>
<proteinExistence type="predicted"/>
<dbReference type="EMBL" id="JBEDUW010000003">
    <property type="protein sequence ID" value="KAK9937502.1"/>
    <property type="molecule type" value="Genomic_DNA"/>
</dbReference>
<gene>
    <name evidence="2" type="ORF">M0R45_014285</name>
</gene>
<dbReference type="SUPFAM" id="SSF48452">
    <property type="entry name" value="TPR-like"/>
    <property type="match status" value="1"/>
</dbReference>
<evidence type="ECO:0000256" key="1">
    <source>
        <dbReference type="SAM" id="MobiDB-lite"/>
    </source>
</evidence>
<feature type="compositionally biased region" description="Acidic residues" evidence="1">
    <location>
        <begin position="188"/>
        <end position="204"/>
    </location>
</feature>
<feature type="region of interest" description="Disordered" evidence="1">
    <location>
        <begin position="127"/>
        <end position="148"/>
    </location>
</feature>
<sequence>MASAPVNKIERAHLMYREGRYEEALGFYTEALSMAKTKPQKIALHSNRAACFLKLHDFKKAAEECTSVLELDYNHTGALMLRAQTLVTLKEYRSALFDVNRLIELNPSSEVYQNLEARLRTQVSLAPIPEDSAEQGRDHTENSIKATSQAEVVTPECIKVSPEKEKGWQAIPKPKGHSSLDYGRWDSVEDDSSEDDDDEDEEESQPQYRFRVKTVGVRPVK</sequence>
<dbReference type="SMART" id="SM00028">
    <property type="entry name" value="TPR"/>
    <property type="match status" value="3"/>
</dbReference>
<dbReference type="Proteomes" id="UP001457282">
    <property type="component" value="Unassembled WGS sequence"/>
</dbReference>
<comment type="caution">
    <text evidence="2">The sequence shown here is derived from an EMBL/GenBank/DDBJ whole genome shotgun (WGS) entry which is preliminary data.</text>
</comment>
<keyword evidence="3" id="KW-1185">Reference proteome</keyword>
<dbReference type="Pfam" id="PF12895">
    <property type="entry name" value="ANAPC3"/>
    <property type="match status" value="1"/>
</dbReference>
<feature type="region of interest" description="Disordered" evidence="1">
    <location>
        <begin position="163"/>
        <end position="221"/>
    </location>
</feature>
<dbReference type="PANTHER" id="PTHR47541">
    <property type="entry name" value="TETRATRICOPEPTIDE REPEAT (TPR)-LIKE SUPERFAMILY PROTEIN"/>
    <property type="match status" value="1"/>
</dbReference>
<dbReference type="PANTHER" id="PTHR47541:SF1">
    <property type="entry name" value="TETRATRICOPEPTIDE REPEAT (TPR)-LIKE SUPERFAMILY PROTEIN"/>
    <property type="match status" value="1"/>
</dbReference>
<dbReference type="Gene3D" id="1.25.40.10">
    <property type="entry name" value="Tetratricopeptide repeat domain"/>
    <property type="match status" value="1"/>
</dbReference>
<protein>
    <submittedName>
        <fullName evidence="2">Uncharacterized protein</fullName>
    </submittedName>
</protein>
<dbReference type="AlphaFoldDB" id="A0AAW1XPH9"/>
<reference evidence="2 3" key="1">
    <citation type="journal article" date="2023" name="G3 (Bethesda)">
        <title>A chromosome-length genome assembly and annotation of blackberry (Rubus argutus, cv. 'Hillquist').</title>
        <authorList>
            <person name="Bruna T."/>
            <person name="Aryal R."/>
            <person name="Dudchenko O."/>
            <person name="Sargent D.J."/>
            <person name="Mead D."/>
            <person name="Buti M."/>
            <person name="Cavallini A."/>
            <person name="Hytonen T."/>
            <person name="Andres J."/>
            <person name="Pham M."/>
            <person name="Weisz D."/>
            <person name="Mascagni F."/>
            <person name="Usai G."/>
            <person name="Natali L."/>
            <person name="Bassil N."/>
            <person name="Fernandez G.E."/>
            <person name="Lomsadze A."/>
            <person name="Armour M."/>
            <person name="Olukolu B."/>
            <person name="Poorten T."/>
            <person name="Britton C."/>
            <person name="Davik J."/>
            <person name="Ashrafi H."/>
            <person name="Aiden E.L."/>
            <person name="Borodovsky M."/>
            <person name="Worthington M."/>
        </authorList>
    </citation>
    <scope>NUCLEOTIDE SEQUENCE [LARGE SCALE GENOMIC DNA]</scope>
    <source>
        <strain evidence="2">PI 553951</strain>
    </source>
</reference>
<evidence type="ECO:0000313" key="3">
    <source>
        <dbReference type="Proteomes" id="UP001457282"/>
    </source>
</evidence>
<name>A0AAW1XPH9_RUBAR</name>
<dbReference type="InterPro" id="IPR011990">
    <property type="entry name" value="TPR-like_helical_dom_sf"/>
</dbReference>
<organism evidence="2 3">
    <name type="scientific">Rubus argutus</name>
    <name type="common">Southern blackberry</name>
    <dbReference type="NCBI Taxonomy" id="59490"/>
    <lineage>
        <taxon>Eukaryota</taxon>
        <taxon>Viridiplantae</taxon>
        <taxon>Streptophyta</taxon>
        <taxon>Embryophyta</taxon>
        <taxon>Tracheophyta</taxon>
        <taxon>Spermatophyta</taxon>
        <taxon>Magnoliopsida</taxon>
        <taxon>eudicotyledons</taxon>
        <taxon>Gunneridae</taxon>
        <taxon>Pentapetalae</taxon>
        <taxon>rosids</taxon>
        <taxon>fabids</taxon>
        <taxon>Rosales</taxon>
        <taxon>Rosaceae</taxon>
        <taxon>Rosoideae</taxon>
        <taxon>Rosoideae incertae sedis</taxon>
        <taxon>Rubus</taxon>
    </lineage>
</organism>